<dbReference type="Proteomes" id="UP000297280">
    <property type="component" value="Unassembled WGS sequence"/>
</dbReference>
<dbReference type="GO" id="GO:0005739">
    <property type="term" value="C:mitochondrion"/>
    <property type="evidence" value="ECO:0007669"/>
    <property type="project" value="TreeGrafter"/>
</dbReference>
<keyword evidence="9" id="KW-0560">Oxidoreductase</keyword>
<evidence type="ECO:0000256" key="13">
    <source>
        <dbReference type="ARBA" id="ARBA00032283"/>
    </source>
</evidence>
<dbReference type="PANTHER" id="PTHR10696:SF51">
    <property type="entry name" value="TRIMETHYLLYSINE DIOXYGENASE, MITOCHONDRIAL"/>
    <property type="match status" value="1"/>
</dbReference>
<proteinExistence type="inferred from homology"/>
<keyword evidence="20" id="KW-1185">Reference proteome</keyword>
<comment type="cofactor">
    <cofactor evidence="2">
        <name>L-ascorbate</name>
        <dbReference type="ChEBI" id="CHEBI:38290"/>
    </cofactor>
</comment>
<comment type="similarity">
    <text evidence="4">Belongs to the gamma-BBH/TMLD family.</text>
</comment>
<evidence type="ECO:0000256" key="5">
    <source>
        <dbReference type="ARBA" id="ARBA00012267"/>
    </source>
</evidence>
<dbReference type="SUPFAM" id="SSF51197">
    <property type="entry name" value="Clavaminate synthase-like"/>
    <property type="match status" value="1"/>
</dbReference>
<feature type="compositionally biased region" description="Polar residues" evidence="16">
    <location>
        <begin position="41"/>
        <end position="64"/>
    </location>
</feature>
<dbReference type="Pfam" id="PF06155">
    <property type="entry name" value="GBBH-like_N"/>
    <property type="match status" value="1"/>
</dbReference>
<dbReference type="InterPro" id="IPR038492">
    <property type="entry name" value="GBBH-like_N_sf"/>
</dbReference>
<comment type="function">
    <text evidence="14">Converts trimethyllysine (TML) into hydroxytrimethyllysine (HTML).</text>
</comment>
<evidence type="ECO:0000256" key="16">
    <source>
        <dbReference type="SAM" id="MobiDB-lite"/>
    </source>
</evidence>
<gene>
    <name evidence="19" type="ORF">BPOR_0115g00030</name>
</gene>
<dbReference type="InterPro" id="IPR012776">
    <property type="entry name" value="Trimethyllysine_dOase"/>
</dbReference>
<name>A0A4Z1KXP2_9HELO</name>
<dbReference type="GO" id="GO:0045329">
    <property type="term" value="P:carnitine biosynthetic process"/>
    <property type="evidence" value="ECO:0007669"/>
    <property type="project" value="UniProtKB-UniPathway"/>
</dbReference>
<dbReference type="PANTHER" id="PTHR10696">
    <property type="entry name" value="GAMMA-BUTYROBETAINE HYDROXYLASE-RELATED"/>
    <property type="match status" value="1"/>
</dbReference>
<evidence type="ECO:0000256" key="1">
    <source>
        <dbReference type="ARBA" id="ARBA00001954"/>
    </source>
</evidence>
<keyword evidence="10" id="KW-0408">Iron</keyword>
<evidence type="ECO:0000256" key="14">
    <source>
        <dbReference type="ARBA" id="ARBA00046008"/>
    </source>
</evidence>
<accession>A0A4Z1KXP2</accession>
<evidence type="ECO:0000256" key="6">
    <source>
        <dbReference type="ARBA" id="ARBA00022723"/>
    </source>
</evidence>
<keyword evidence="7" id="KW-0124">Carnitine biosynthesis</keyword>
<evidence type="ECO:0000256" key="9">
    <source>
        <dbReference type="ARBA" id="ARBA00023002"/>
    </source>
</evidence>
<dbReference type="Pfam" id="PF02668">
    <property type="entry name" value="TauD"/>
    <property type="match status" value="1"/>
</dbReference>
<evidence type="ECO:0000256" key="3">
    <source>
        <dbReference type="ARBA" id="ARBA00005022"/>
    </source>
</evidence>
<dbReference type="GO" id="GO:0005506">
    <property type="term" value="F:iron ion binding"/>
    <property type="evidence" value="ECO:0007669"/>
    <property type="project" value="InterPro"/>
</dbReference>
<dbReference type="InterPro" id="IPR050411">
    <property type="entry name" value="AlphaKG_dependent_hydroxylases"/>
</dbReference>
<sequence length="542" mass="61682">MYRSIIRVQRVSRLTSRRCYSSEPKISHDPTLSAKDEDNTRTTGLSFQRTTSTTPGVQDNAHSSYKRSNGQFVFDASHGPPVPLRKKTRPPTFIRPLLNTELSAQEKANQELINSAADLGEEIVHPKLGKGYRENLRLLDNGVFLPINFAEGPDSVPRRWLRDNCRCAKCRRPDTMQREVNIFSSELKVLPDSINKAKKEGLEVTWLDSAENDAKSDHVTIYPWDWLHKHEVYRDAKKFQSPKASIVSGARTGDNSAEVEIPMIDEDSHEVVLWDSLIGKSPPTVNYEEVMASETDVGKWTRMIHNYGFCFVDGVPISPGKTQELLERIAFIRPTHYGGFYDFTSDLTMKDTAYTSEAIGPHTDTTYFTDPAGLLMFHLLSHTEGTGGESLLVDGFWAARLLRNRHKDALSKIAVPWHASGNDGINITPNRPYPVLTMNTNRAATQIRWNEADRGTIHPGYSQEWYEAAKAYNDRVNDPKLQYWSQLVPGRALVFDNWRVLHGRSEFTGKRRICGGYINRDDYVSRYLNTNFTREQILEKIL</sequence>
<dbReference type="EMBL" id="PQXO01000115">
    <property type="protein sequence ID" value="TGO89298.1"/>
    <property type="molecule type" value="Genomic_DNA"/>
</dbReference>
<dbReference type="EC" id="1.14.11.8" evidence="5"/>
<dbReference type="CDD" id="cd00250">
    <property type="entry name" value="CAS_like"/>
    <property type="match status" value="1"/>
</dbReference>
<dbReference type="Gene3D" id="3.30.2020.30">
    <property type="match status" value="1"/>
</dbReference>
<evidence type="ECO:0000256" key="8">
    <source>
        <dbReference type="ARBA" id="ARBA00022964"/>
    </source>
</evidence>
<evidence type="ECO:0000256" key="10">
    <source>
        <dbReference type="ARBA" id="ARBA00023004"/>
    </source>
</evidence>
<dbReference type="STRING" id="87229.A0A4Z1KXP2"/>
<dbReference type="NCBIfam" id="TIGR02410">
    <property type="entry name" value="carnitine_TMLD"/>
    <property type="match status" value="1"/>
</dbReference>
<keyword evidence="6" id="KW-0479">Metal-binding</keyword>
<evidence type="ECO:0000256" key="12">
    <source>
        <dbReference type="ARBA" id="ARBA00031778"/>
    </source>
</evidence>
<evidence type="ECO:0000256" key="4">
    <source>
        <dbReference type="ARBA" id="ARBA00008654"/>
    </source>
</evidence>
<keyword evidence="8" id="KW-0223">Dioxygenase</keyword>
<feature type="domain" description="Gamma-butyrobetaine hydroxylase-like N-terminal" evidence="18">
    <location>
        <begin position="141"/>
        <end position="228"/>
    </location>
</feature>
<organism evidence="19 20">
    <name type="scientific">Botrytis porri</name>
    <dbReference type="NCBI Taxonomy" id="87229"/>
    <lineage>
        <taxon>Eukaryota</taxon>
        <taxon>Fungi</taxon>
        <taxon>Dikarya</taxon>
        <taxon>Ascomycota</taxon>
        <taxon>Pezizomycotina</taxon>
        <taxon>Leotiomycetes</taxon>
        <taxon>Helotiales</taxon>
        <taxon>Sclerotiniaceae</taxon>
        <taxon>Botrytis</taxon>
    </lineage>
</organism>
<dbReference type="GO" id="GO:0050353">
    <property type="term" value="F:trimethyllysine dioxygenase activity"/>
    <property type="evidence" value="ECO:0007669"/>
    <property type="project" value="UniProtKB-EC"/>
</dbReference>
<feature type="domain" description="TauD/TfdA-like" evidence="17">
    <location>
        <begin position="278"/>
        <end position="516"/>
    </location>
</feature>
<dbReference type="FunFam" id="3.60.130.10:FF:000001">
    <property type="entry name" value="Trimethyllysine dioxygenase, mitochondrial"/>
    <property type="match status" value="1"/>
</dbReference>
<evidence type="ECO:0000313" key="19">
    <source>
        <dbReference type="EMBL" id="TGO89298.1"/>
    </source>
</evidence>
<evidence type="ECO:0000256" key="15">
    <source>
        <dbReference type="ARBA" id="ARBA00049334"/>
    </source>
</evidence>
<feature type="region of interest" description="Disordered" evidence="16">
    <location>
        <begin position="17"/>
        <end position="64"/>
    </location>
</feature>
<evidence type="ECO:0000259" key="17">
    <source>
        <dbReference type="Pfam" id="PF02668"/>
    </source>
</evidence>
<comment type="catalytic activity">
    <reaction evidence="15">
        <text>N(6),N(6),N(6)-trimethyl-L-lysine + 2-oxoglutarate + O2 = (3S)-3-hydroxy-N(6),N(6),N(6)-trimethyl-L-lysine + succinate + CO2</text>
        <dbReference type="Rhea" id="RHEA:14181"/>
        <dbReference type="ChEBI" id="CHEBI:15379"/>
        <dbReference type="ChEBI" id="CHEBI:16526"/>
        <dbReference type="ChEBI" id="CHEBI:16810"/>
        <dbReference type="ChEBI" id="CHEBI:30031"/>
        <dbReference type="ChEBI" id="CHEBI:58100"/>
        <dbReference type="ChEBI" id="CHEBI:141499"/>
        <dbReference type="EC" id="1.14.11.8"/>
    </reaction>
</comment>
<dbReference type="Gene3D" id="3.60.130.10">
    <property type="entry name" value="Clavaminate synthase-like"/>
    <property type="match status" value="1"/>
</dbReference>
<evidence type="ECO:0000313" key="20">
    <source>
        <dbReference type="Proteomes" id="UP000297280"/>
    </source>
</evidence>
<dbReference type="InterPro" id="IPR010376">
    <property type="entry name" value="GBBH-like_N"/>
</dbReference>
<evidence type="ECO:0000259" key="18">
    <source>
        <dbReference type="Pfam" id="PF06155"/>
    </source>
</evidence>
<evidence type="ECO:0000256" key="7">
    <source>
        <dbReference type="ARBA" id="ARBA00022873"/>
    </source>
</evidence>
<feature type="region of interest" description="Disordered" evidence="16">
    <location>
        <begin position="71"/>
        <end position="90"/>
    </location>
</feature>
<reference evidence="19 20" key="1">
    <citation type="submission" date="2017-12" db="EMBL/GenBank/DDBJ databases">
        <title>Comparative genomics of Botrytis spp.</title>
        <authorList>
            <person name="Valero-Jimenez C.A."/>
            <person name="Tapia P."/>
            <person name="Veloso J."/>
            <person name="Silva-Moreno E."/>
            <person name="Staats M."/>
            <person name="Valdes J.H."/>
            <person name="Van Kan J.A.L."/>
        </authorList>
    </citation>
    <scope>NUCLEOTIDE SEQUENCE [LARGE SCALE GENOMIC DNA]</scope>
    <source>
        <strain evidence="19 20">MUCL3349</strain>
    </source>
</reference>
<comment type="caution">
    <text evidence="19">The sequence shown here is derived from an EMBL/GenBank/DDBJ whole genome shotgun (WGS) entry which is preliminary data.</text>
</comment>
<dbReference type="InterPro" id="IPR003819">
    <property type="entry name" value="TauD/TfdA-like"/>
</dbReference>
<protein>
    <recommendedName>
        <fullName evidence="5">trimethyllysine dioxygenase</fullName>
        <ecNumber evidence="5">1.14.11.8</ecNumber>
    </recommendedName>
    <alternativeName>
        <fullName evidence="12">Epsilon-trimethyllysine 2-oxoglutarate dioxygenase</fullName>
    </alternativeName>
    <alternativeName>
        <fullName evidence="11">TML hydroxylase</fullName>
    </alternativeName>
    <alternativeName>
        <fullName evidence="13">TML-alpha-ketoglutarate dioxygenase</fullName>
    </alternativeName>
</protein>
<comment type="cofactor">
    <cofactor evidence="1">
        <name>Fe(2+)</name>
        <dbReference type="ChEBI" id="CHEBI:29033"/>
    </cofactor>
</comment>
<evidence type="ECO:0000256" key="2">
    <source>
        <dbReference type="ARBA" id="ARBA00001961"/>
    </source>
</evidence>
<comment type="pathway">
    <text evidence="3">Amine and polyamine biosynthesis; carnitine biosynthesis.</text>
</comment>
<dbReference type="UniPathway" id="UPA00118"/>
<dbReference type="AlphaFoldDB" id="A0A4Z1KXP2"/>
<dbReference type="InterPro" id="IPR042098">
    <property type="entry name" value="TauD-like_sf"/>
</dbReference>
<evidence type="ECO:0000256" key="11">
    <source>
        <dbReference type="ARBA" id="ARBA00030363"/>
    </source>
</evidence>